<reference evidence="4 5" key="1">
    <citation type="journal article" date="2012" name="J. Bacteriol.">
        <title>Complete genome sequences of Methylophaga sp. strain JAM1 and Methylophaga sp. strain JAM7.</title>
        <authorList>
            <person name="Villeneuve C."/>
            <person name="Martineau C."/>
            <person name="Mauffrey F."/>
            <person name="Villemur R."/>
        </authorList>
    </citation>
    <scope>NUCLEOTIDE SEQUENCE [LARGE SCALE GENOMIC DNA]</scope>
    <source>
        <strain evidence="4 5">JAM1</strain>
    </source>
</reference>
<dbReference type="KEGG" id="mej:Q7A_2693"/>
<dbReference type="PATRIC" id="fig|754476.3.peg.2641"/>
<organism evidence="4 5">
    <name type="scientific">Methylophaga nitratireducenticrescens</name>
    <dbReference type="NCBI Taxonomy" id="754476"/>
    <lineage>
        <taxon>Bacteria</taxon>
        <taxon>Pseudomonadati</taxon>
        <taxon>Pseudomonadota</taxon>
        <taxon>Gammaproteobacteria</taxon>
        <taxon>Thiotrichales</taxon>
        <taxon>Piscirickettsiaceae</taxon>
        <taxon>Methylophaga</taxon>
    </lineage>
</organism>
<feature type="compositionally biased region" description="Basic and acidic residues" evidence="1">
    <location>
        <begin position="188"/>
        <end position="203"/>
    </location>
</feature>
<dbReference type="OrthoDB" id="9796962at2"/>
<sequence length="283" mass="31638">MKTKLLMLAMLVPGMANAQVMLEQNQAESGSYYKGVLTVTQGCDGSTTTAITVDIPEGLQFAQPMPKAGWQVEIVKKPVERPFFRDGIEITEAVRQITWSGNSLHDIHFDEFVFRGRVGVGATSVLYFPVTQKCETGELHWDQIAEEEPVKNTMPKETGPKAVKDLMEDLDELAEDQADQQKAHQHQHGQDTEDAEHAGEHSQPKAHQHKHQHGQSKDEDEAKHIGNHGEPKAHQHQHGQQMEMMKEDDEMDHSAHAGHGQSTLQYPAPFVKVVDGTGEHHHH</sequence>
<dbReference type="Proteomes" id="UP000009144">
    <property type="component" value="Chromosome"/>
</dbReference>
<feature type="region of interest" description="Disordered" evidence="1">
    <location>
        <begin position="175"/>
        <end position="267"/>
    </location>
</feature>
<dbReference type="InterPro" id="IPR038507">
    <property type="entry name" value="YcnI-like_sf"/>
</dbReference>
<dbReference type="RefSeq" id="WP_014707842.1">
    <property type="nucleotide sequence ID" value="NC_017857.3"/>
</dbReference>
<feature type="signal peptide" evidence="2">
    <location>
        <begin position="1"/>
        <end position="18"/>
    </location>
</feature>
<dbReference type="Gene3D" id="2.60.40.2230">
    <property type="entry name" value="Uncharacterised protein YcnI-like PF07987, DUF1775"/>
    <property type="match status" value="1"/>
</dbReference>
<dbReference type="CDD" id="cd08545">
    <property type="entry name" value="YcnI_like"/>
    <property type="match status" value="1"/>
</dbReference>
<evidence type="ECO:0000256" key="1">
    <source>
        <dbReference type="SAM" id="MobiDB-lite"/>
    </source>
</evidence>
<proteinExistence type="predicted"/>
<dbReference type="STRING" id="754476.Q7A_2693"/>
<dbReference type="InterPro" id="IPR012533">
    <property type="entry name" value="YcnI-copper_dom"/>
</dbReference>
<evidence type="ECO:0000256" key="2">
    <source>
        <dbReference type="SAM" id="SignalP"/>
    </source>
</evidence>
<name>I1XM62_METNJ</name>
<evidence type="ECO:0000259" key="3">
    <source>
        <dbReference type="Pfam" id="PF07987"/>
    </source>
</evidence>
<keyword evidence="5" id="KW-1185">Reference proteome</keyword>
<dbReference type="eggNOG" id="COG4549">
    <property type="taxonomic scope" value="Bacteria"/>
</dbReference>
<evidence type="ECO:0000313" key="5">
    <source>
        <dbReference type="Proteomes" id="UP000009144"/>
    </source>
</evidence>
<dbReference type="EMBL" id="CP003390">
    <property type="protein sequence ID" value="AFI85481.1"/>
    <property type="molecule type" value="Genomic_DNA"/>
</dbReference>
<feature type="domain" description="YncI copper-binding" evidence="3">
    <location>
        <begin position="20"/>
        <end position="149"/>
    </location>
</feature>
<evidence type="ECO:0000313" key="4">
    <source>
        <dbReference type="EMBL" id="AFI85481.1"/>
    </source>
</evidence>
<dbReference type="HOGENOM" id="CLU_982843_0_0_6"/>
<dbReference type="AlphaFoldDB" id="I1XM62"/>
<reference evidence="4 5" key="2">
    <citation type="journal article" date="2013" name="Int. J. Syst. Evol. Microbiol.">
        <title>Methylophaga nitratireducenticrescens sp. nov. and Methylophaga frappieri sp. nov., isolated from the biofilm of the methanol-fed denitrification system treating the seawater at the Montreal Biodome.</title>
        <authorList>
            <person name="Villeneuve C."/>
            <person name="Martineau C."/>
            <person name="Mauffrey F."/>
            <person name="Villemur R."/>
        </authorList>
    </citation>
    <scope>NUCLEOTIDE SEQUENCE [LARGE SCALE GENOMIC DNA]</scope>
    <source>
        <strain evidence="4 5">JAM1</strain>
    </source>
</reference>
<dbReference type="Pfam" id="PF07987">
    <property type="entry name" value="DUF1775"/>
    <property type="match status" value="1"/>
</dbReference>
<keyword evidence="2" id="KW-0732">Signal</keyword>
<protein>
    <submittedName>
        <fullName evidence="4">Nuclear export factor GLE1</fullName>
    </submittedName>
</protein>
<feature type="compositionally biased region" description="Basic residues" evidence="1">
    <location>
        <begin position="204"/>
        <end position="214"/>
    </location>
</feature>
<feature type="chain" id="PRO_5003654306" evidence="2">
    <location>
        <begin position="19"/>
        <end position="283"/>
    </location>
</feature>
<feature type="compositionally biased region" description="Basic and acidic residues" evidence="1">
    <location>
        <begin position="215"/>
        <end position="233"/>
    </location>
</feature>
<accession>I1XM62</accession>
<gene>
    <name evidence="4" type="ordered locus">Q7A_2693</name>
</gene>